<name>A0ABY5DP99_9ACTN</name>
<evidence type="ECO:0000259" key="7">
    <source>
        <dbReference type="Pfam" id="PF00933"/>
    </source>
</evidence>
<comment type="catalytic activity">
    <reaction evidence="1">
        <text>Hydrolysis of terminal non-reducing N-acetyl-D-hexosamine residues in N-acetyl-beta-D-hexosaminides.</text>
        <dbReference type="EC" id="3.2.1.52"/>
    </reaction>
</comment>
<evidence type="ECO:0000256" key="1">
    <source>
        <dbReference type="ARBA" id="ARBA00001231"/>
    </source>
</evidence>
<feature type="domain" description="Glycoside hydrolase family 3 N-terminal" evidence="7">
    <location>
        <begin position="104"/>
        <end position="412"/>
    </location>
</feature>
<gene>
    <name evidence="8" type="ORF">NBH00_19345</name>
</gene>
<feature type="compositionally biased region" description="Low complexity" evidence="6">
    <location>
        <begin position="76"/>
        <end position="90"/>
    </location>
</feature>
<evidence type="ECO:0000256" key="5">
    <source>
        <dbReference type="ARBA" id="ARBA00023295"/>
    </source>
</evidence>
<dbReference type="EMBL" id="CP098502">
    <property type="protein sequence ID" value="UTI63491.1"/>
    <property type="molecule type" value="Genomic_DNA"/>
</dbReference>
<protein>
    <recommendedName>
        <fullName evidence="3">beta-N-acetylhexosaminidase</fullName>
        <ecNumber evidence="3">3.2.1.52</ecNumber>
    </recommendedName>
</protein>
<dbReference type="InterPro" id="IPR036962">
    <property type="entry name" value="Glyco_hydro_3_N_sf"/>
</dbReference>
<keyword evidence="5" id="KW-0326">Glycosidase</keyword>
<dbReference type="InterPro" id="IPR017853">
    <property type="entry name" value="GH"/>
</dbReference>
<keyword evidence="9" id="KW-1185">Reference proteome</keyword>
<dbReference type="SUPFAM" id="SSF51445">
    <property type="entry name" value="(Trans)glycosidases"/>
    <property type="match status" value="1"/>
</dbReference>
<dbReference type="EC" id="3.2.1.52" evidence="3"/>
<accession>A0ABY5DP99</accession>
<dbReference type="RefSeq" id="WP_254570216.1">
    <property type="nucleotide sequence ID" value="NZ_CP098502.1"/>
</dbReference>
<dbReference type="Gene3D" id="3.20.20.300">
    <property type="entry name" value="Glycoside hydrolase, family 3, N-terminal domain"/>
    <property type="match status" value="1"/>
</dbReference>
<dbReference type="Proteomes" id="UP001056035">
    <property type="component" value="Chromosome"/>
</dbReference>
<feature type="region of interest" description="Disordered" evidence="6">
    <location>
        <begin position="76"/>
        <end position="99"/>
    </location>
</feature>
<organism evidence="8 9">
    <name type="scientific">Paraconexibacter antarcticus</name>
    <dbReference type="NCBI Taxonomy" id="2949664"/>
    <lineage>
        <taxon>Bacteria</taxon>
        <taxon>Bacillati</taxon>
        <taxon>Actinomycetota</taxon>
        <taxon>Thermoleophilia</taxon>
        <taxon>Solirubrobacterales</taxon>
        <taxon>Paraconexibacteraceae</taxon>
        <taxon>Paraconexibacter</taxon>
    </lineage>
</organism>
<dbReference type="InterPro" id="IPR050226">
    <property type="entry name" value="NagZ_Beta-hexosaminidase"/>
</dbReference>
<dbReference type="PANTHER" id="PTHR30480">
    <property type="entry name" value="BETA-HEXOSAMINIDASE-RELATED"/>
    <property type="match status" value="1"/>
</dbReference>
<evidence type="ECO:0000256" key="2">
    <source>
        <dbReference type="ARBA" id="ARBA00005336"/>
    </source>
</evidence>
<evidence type="ECO:0000313" key="8">
    <source>
        <dbReference type="EMBL" id="UTI63491.1"/>
    </source>
</evidence>
<dbReference type="PANTHER" id="PTHR30480:SF13">
    <property type="entry name" value="BETA-HEXOSAMINIDASE"/>
    <property type="match status" value="1"/>
</dbReference>
<proteinExistence type="inferred from homology"/>
<evidence type="ECO:0000256" key="6">
    <source>
        <dbReference type="SAM" id="MobiDB-lite"/>
    </source>
</evidence>
<keyword evidence="4" id="KW-0378">Hydrolase</keyword>
<comment type="similarity">
    <text evidence="2">Belongs to the glycosyl hydrolase 3 family.</text>
</comment>
<dbReference type="Pfam" id="PF00933">
    <property type="entry name" value="Glyco_hydro_3"/>
    <property type="match status" value="1"/>
</dbReference>
<reference evidence="8 9" key="1">
    <citation type="submission" date="2022-06" db="EMBL/GenBank/DDBJ databases">
        <title>Paraconexibacter antarcticus.</title>
        <authorList>
            <person name="Kim C.S."/>
        </authorList>
    </citation>
    <scope>NUCLEOTIDE SEQUENCE [LARGE SCALE GENOMIC DNA]</scope>
    <source>
        <strain evidence="8 9">02-257</strain>
    </source>
</reference>
<sequence length="420" mass="42476">MVPIVRRRVAALVLLLLLAGGGVAGVLALTHDSSPKVPEGGSAFGGDDRRPAHESLIDALAPLLAAGTAAPTVPASASAVATPAATTTAPRARRPARPAGQAQRLAQLFMVGFRGRGTADPFLGRLALRRWGVVILDGANYASRTQFAALTAQLKATLAGLGAPVPLLAVEQGGGADNTIPNLPPAGQAAIHSRARASAQARRASGILRGLGVRLALTANADIGYSGGAWDGRAFSDDPKIVRQRAAAAIRGWRRGGVAPAIGHYPGEGAASQDPANGPATVGLGLAELRASDLRALDPLLPSVPALVISNALYAAYDGVTPATLLPAVPALARKAGFRGTIISGNLAETVLASGGSIASAAVDALKAGCDLLWIPGDAGDQEAAYRAVVQAVRTGEIPQRRVRSALAHVAALKARYAKG</sequence>
<evidence type="ECO:0000313" key="9">
    <source>
        <dbReference type="Proteomes" id="UP001056035"/>
    </source>
</evidence>
<evidence type="ECO:0000256" key="4">
    <source>
        <dbReference type="ARBA" id="ARBA00022801"/>
    </source>
</evidence>
<evidence type="ECO:0000256" key="3">
    <source>
        <dbReference type="ARBA" id="ARBA00012663"/>
    </source>
</evidence>
<dbReference type="InterPro" id="IPR001764">
    <property type="entry name" value="Glyco_hydro_3_N"/>
</dbReference>